<keyword evidence="3" id="KW-1185">Reference proteome</keyword>
<evidence type="ECO:0000313" key="3">
    <source>
        <dbReference type="Proteomes" id="UP000703269"/>
    </source>
</evidence>
<name>A0A9P3LKJ4_9APHY</name>
<sequence length="109" mass="11772">MTRGGPLRCISRSLARGCPTVRRSPTRTGADGHARPGLPPLARRCADGHNSVGARRCSRQGEDYTTGPNGLARALERMPCLEHLAVELGAELLDHLDTVPPPKLRCLRV</sequence>
<evidence type="ECO:0000256" key="1">
    <source>
        <dbReference type="SAM" id="MobiDB-lite"/>
    </source>
</evidence>
<dbReference type="Proteomes" id="UP000703269">
    <property type="component" value="Unassembled WGS sequence"/>
</dbReference>
<reference evidence="2 3" key="1">
    <citation type="submission" date="2021-08" db="EMBL/GenBank/DDBJ databases">
        <title>Draft Genome Sequence of Phanerochaete sordida strain YK-624.</title>
        <authorList>
            <person name="Mori T."/>
            <person name="Dohra H."/>
            <person name="Suzuki T."/>
            <person name="Kawagishi H."/>
            <person name="Hirai H."/>
        </authorList>
    </citation>
    <scope>NUCLEOTIDE SEQUENCE [LARGE SCALE GENOMIC DNA]</scope>
    <source>
        <strain evidence="2 3">YK-624</strain>
    </source>
</reference>
<protein>
    <submittedName>
        <fullName evidence="2">Uncharacterized protein</fullName>
    </submittedName>
</protein>
<accession>A0A9P3LKJ4</accession>
<comment type="caution">
    <text evidence="2">The sequence shown here is derived from an EMBL/GenBank/DDBJ whole genome shotgun (WGS) entry which is preliminary data.</text>
</comment>
<organism evidence="2 3">
    <name type="scientific">Phanerochaete sordida</name>
    <dbReference type="NCBI Taxonomy" id="48140"/>
    <lineage>
        <taxon>Eukaryota</taxon>
        <taxon>Fungi</taxon>
        <taxon>Dikarya</taxon>
        <taxon>Basidiomycota</taxon>
        <taxon>Agaricomycotina</taxon>
        <taxon>Agaricomycetes</taxon>
        <taxon>Polyporales</taxon>
        <taxon>Phanerochaetaceae</taxon>
        <taxon>Phanerochaete</taxon>
    </lineage>
</organism>
<dbReference type="AlphaFoldDB" id="A0A9P3LKJ4"/>
<proteinExistence type="predicted"/>
<evidence type="ECO:0000313" key="2">
    <source>
        <dbReference type="EMBL" id="GJE98591.1"/>
    </source>
</evidence>
<dbReference type="EMBL" id="BPQB01000091">
    <property type="protein sequence ID" value="GJE98591.1"/>
    <property type="molecule type" value="Genomic_DNA"/>
</dbReference>
<feature type="region of interest" description="Disordered" evidence="1">
    <location>
        <begin position="19"/>
        <end position="45"/>
    </location>
</feature>
<gene>
    <name evidence="2" type="ORF">PsYK624_148250</name>
</gene>